<evidence type="ECO:0000256" key="10">
    <source>
        <dbReference type="ARBA" id="ARBA00022842"/>
    </source>
</evidence>
<dbReference type="KEGG" id="agh:M3I41_05465"/>
<dbReference type="GO" id="GO:0006261">
    <property type="term" value="P:DNA-templated DNA replication"/>
    <property type="evidence" value="ECO:0007669"/>
    <property type="project" value="UniProtKB-UniRule"/>
</dbReference>
<dbReference type="PANTHER" id="PTHR11076:SF33">
    <property type="entry name" value="DNA POLYMERASE KAPPA"/>
    <property type="match status" value="1"/>
</dbReference>
<dbReference type="GO" id="GO:0005829">
    <property type="term" value="C:cytosol"/>
    <property type="evidence" value="ECO:0007669"/>
    <property type="project" value="TreeGrafter"/>
</dbReference>
<keyword evidence="12 16" id="KW-0238">DNA-binding</keyword>
<keyword evidence="7 16" id="KW-0235">DNA replication</keyword>
<dbReference type="Gene3D" id="3.30.1490.100">
    <property type="entry name" value="DNA polymerase, Y-family, little finger domain"/>
    <property type="match status" value="1"/>
</dbReference>
<dbReference type="InterPro" id="IPR050116">
    <property type="entry name" value="DNA_polymerase-Y"/>
</dbReference>
<dbReference type="AlphaFoldDB" id="A0A9E7AQF5"/>
<comment type="function">
    <text evidence="14 16">Poorly processive, error-prone DNA polymerase involved in untargeted mutagenesis. Copies undamaged DNA at stalled replication forks, which arise in vivo from mismatched or misaligned primer ends. These misaligned primers can be extended by PolIV. Exhibits no 3'-5' exonuclease (proofreading) activity. May be involved in translesional synthesis, in conjunction with the beta clamp from PolIII.</text>
</comment>
<dbReference type="InterPro" id="IPR022880">
    <property type="entry name" value="DNApol_IV"/>
</dbReference>
<keyword evidence="4 16" id="KW-0963">Cytoplasm</keyword>
<evidence type="ECO:0000256" key="16">
    <source>
        <dbReference type="HAMAP-Rule" id="MF_01113"/>
    </source>
</evidence>
<evidence type="ECO:0000256" key="4">
    <source>
        <dbReference type="ARBA" id="ARBA00022490"/>
    </source>
</evidence>
<evidence type="ECO:0000256" key="3">
    <source>
        <dbReference type="ARBA" id="ARBA00022457"/>
    </source>
</evidence>
<dbReference type="GO" id="GO:0006281">
    <property type="term" value="P:DNA repair"/>
    <property type="evidence" value="ECO:0007669"/>
    <property type="project" value="UniProtKB-UniRule"/>
</dbReference>
<dbReference type="Pfam" id="PF00817">
    <property type="entry name" value="IMS"/>
    <property type="match status" value="1"/>
</dbReference>
<evidence type="ECO:0000256" key="7">
    <source>
        <dbReference type="ARBA" id="ARBA00022705"/>
    </source>
</evidence>
<dbReference type="HAMAP" id="MF_01113">
    <property type="entry name" value="DNApol_IV"/>
    <property type="match status" value="1"/>
</dbReference>
<evidence type="ECO:0000256" key="8">
    <source>
        <dbReference type="ARBA" id="ARBA00022723"/>
    </source>
</evidence>
<comment type="similarity">
    <text evidence="2 16">Belongs to the DNA polymerase type-Y family.</text>
</comment>
<dbReference type="Proteomes" id="UP000830236">
    <property type="component" value="Chromosome"/>
</dbReference>
<name>A0A9E7AQF5_9ACTO</name>
<evidence type="ECO:0000256" key="14">
    <source>
        <dbReference type="ARBA" id="ARBA00025589"/>
    </source>
</evidence>
<evidence type="ECO:0000313" key="19">
    <source>
        <dbReference type="Proteomes" id="UP000830236"/>
    </source>
</evidence>
<comment type="catalytic activity">
    <reaction evidence="15 16">
        <text>DNA(n) + a 2'-deoxyribonucleoside 5'-triphosphate = DNA(n+1) + diphosphate</text>
        <dbReference type="Rhea" id="RHEA:22508"/>
        <dbReference type="Rhea" id="RHEA-COMP:17339"/>
        <dbReference type="Rhea" id="RHEA-COMP:17340"/>
        <dbReference type="ChEBI" id="CHEBI:33019"/>
        <dbReference type="ChEBI" id="CHEBI:61560"/>
        <dbReference type="ChEBI" id="CHEBI:173112"/>
        <dbReference type="EC" id="2.7.7.7"/>
    </reaction>
</comment>
<keyword evidence="3 16" id="KW-0515">Mutator protein</keyword>
<dbReference type="GO" id="GO:0042276">
    <property type="term" value="P:error-prone translesion synthesis"/>
    <property type="evidence" value="ECO:0007669"/>
    <property type="project" value="TreeGrafter"/>
</dbReference>
<evidence type="ECO:0000256" key="6">
    <source>
        <dbReference type="ARBA" id="ARBA00022695"/>
    </source>
</evidence>
<dbReference type="EMBL" id="CP097095">
    <property type="protein sequence ID" value="UQF79062.1"/>
    <property type="molecule type" value="Genomic_DNA"/>
</dbReference>
<evidence type="ECO:0000256" key="9">
    <source>
        <dbReference type="ARBA" id="ARBA00022763"/>
    </source>
</evidence>
<sequence length="409" mass="45021">MSKAPRSDQARRFWGDDDSATPILHVDMDAFFAAVELRENPSLRGKPVIVGGSNGRGVVCAATYEARSYGVHSAMPVGQALRRCPQAIVLPVRHQLYSQVSKQVMGILGAITPQLEQLSIDEAFLDVSGSRRRLGSPCQIAANLRQQISQQLGVTASVGIGANKLIAKLASAHAKPDGMLLVPASATQEFLDLLPVGAMWGVGDKSERKLHEWGIDSVVDLRRTPRAQLERILGKAAAWHLYNLSRGIDNRPVSPVREEKSISTETTFDTYIHERAQARQVLLDQCHQCAIRLRKHGWQARVVGIKVRDGNFKTLTRSRTLAEPTDTARYLWEQVSELFAALPMPPQGIRLLGVRTESLVRADGAVQLSFDTDERSAKTEKAADAIRERWGQASLAQLRCWGRLNATSA</sequence>
<dbReference type="CDD" id="cd03586">
    <property type="entry name" value="PolY_Pol_IV_kappa"/>
    <property type="match status" value="1"/>
</dbReference>
<proteinExistence type="inferred from homology"/>
<dbReference type="InterPro" id="IPR053848">
    <property type="entry name" value="IMS_HHH_1"/>
</dbReference>
<feature type="active site" evidence="16">
    <location>
        <position position="122"/>
    </location>
</feature>
<dbReference type="InterPro" id="IPR036775">
    <property type="entry name" value="DNA_pol_Y-fam_lit_finger_sf"/>
</dbReference>
<gene>
    <name evidence="16 18" type="primary">dinB</name>
    <name evidence="18" type="ORF">M3I41_05465</name>
</gene>
<dbReference type="SUPFAM" id="SSF56672">
    <property type="entry name" value="DNA/RNA polymerases"/>
    <property type="match status" value="1"/>
</dbReference>
<evidence type="ECO:0000256" key="11">
    <source>
        <dbReference type="ARBA" id="ARBA00022932"/>
    </source>
</evidence>
<dbReference type="PANTHER" id="PTHR11076">
    <property type="entry name" value="DNA REPAIR POLYMERASE UMUC / TRANSFERASE FAMILY MEMBER"/>
    <property type="match status" value="1"/>
</dbReference>
<dbReference type="InterPro" id="IPR017961">
    <property type="entry name" value="DNA_pol_Y-fam_little_finger"/>
</dbReference>
<evidence type="ECO:0000256" key="5">
    <source>
        <dbReference type="ARBA" id="ARBA00022679"/>
    </source>
</evidence>
<dbReference type="Pfam" id="PF21999">
    <property type="entry name" value="IMS_HHH_1"/>
    <property type="match status" value="1"/>
</dbReference>
<keyword evidence="5 16" id="KW-0808">Transferase</keyword>
<keyword evidence="6 16" id="KW-0548">Nucleotidyltransferase</keyword>
<dbReference type="FunFam" id="3.40.1170.60:FF:000001">
    <property type="entry name" value="DNA polymerase IV"/>
    <property type="match status" value="1"/>
</dbReference>
<keyword evidence="9 16" id="KW-0227">DNA damage</keyword>
<dbReference type="PROSITE" id="PS50173">
    <property type="entry name" value="UMUC"/>
    <property type="match status" value="1"/>
</dbReference>
<dbReference type="Gene3D" id="1.10.150.20">
    <property type="entry name" value="5' to 3' exonuclease, C-terminal subdomain"/>
    <property type="match status" value="1"/>
</dbReference>
<accession>A0A9E7AQF5</accession>
<dbReference type="InterPro" id="IPR043502">
    <property type="entry name" value="DNA/RNA_pol_sf"/>
</dbReference>
<dbReference type="GO" id="GO:0009432">
    <property type="term" value="P:SOS response"/>
    <property type="evidence" value="ECO:0007669"/>
    <property type="project" value="TreeGrafter"/>
</dbReference>
<dbReference type="Gene3D" id="3.30.70.270">
    <property type="match status" value="1"/>
</dbReference>
<evidence type="ECO:0000256" key="2">
    <source>
        <dbReference type="ARBA" id="ARBA00010945"/>
    </source>
</evidence>
<evidence type="ECO:0000256" key="1">
    <source>
        <dbReference type="ARBA" id="ARBA00004496"/>
    </source>
</evidence>
<dbReference type="NCBIfam" id="NF002677">
    <property type="entry name" value="PRK02406.1"/>
    <property type="match status" value="1"/>
</dbReference>
<dbReference type="Gene3D" id="3.40.1170.60">
    <property type="match status" value="1"/>
</dbReference>
<evidence type="ECO:0000256" key="12">
    <source>
        <dbReference type="ARBA" id="ARBA00023125"/>
    </source>
</evidence>
<dbReference type="InterPro" id="IPR001126">
    <property type="entry name" value="UmuC"/>
</dbReference>
<feature type="binding site" evidence="16">
    <location>
        <position position="27"/>
    </location>
    <ligand>
        <name>Mg(2+)</name>
        <dbReference type="ChEBI" id="CHEBI:18420"/>
    </ligand>
</feature>
<dbReference type="EC" id="2.7.7.7" evidence="16"/>
<feature type="site" description="Substrate discrimination" evidence="16">
    <location>
        <position position="32"/>
    </location>
</feature>
<feature type="binding site" evidence="16">
    <location>
        <position position="121"/>
    </location>
    <ligand>
        <name>Mg(2+)</name>
        <dbReference type="ChEBI" id="CHEBI:18420"/>
    </ligand>
</feature>
<keyword evidence="10 16" id="KW-0460">Magnesium</keyword>
<dbReference type="GO" id="GO:0003887">
    <property type="term" value="F:DNA-directed DNA polymerase activity"/>
    <property type="evidence" value="ECO:0007669"/>
    <property type="project" value="UniProtKB-UniRule"/>
</dbReference>
<evidence type="ECO:0000259" key="17">
    <source>
        <dbReference type="PROSITE" id="PS50173"/>
    </source>
</evidence>
<dbReference type="SUPFAM" id="SSF100879">
    <property type="entry name" value="Lesion bypass DNA polymerase (Y-family), little finger domain"/>
    <property type="match status" value="1"/>
</dbReference>
<feature type="domain" description="UmuC" evidence="17">
    <location>
        <begin position="23"/>
        <end position="203"/>
    </location>
</feature>
<comment type="subunit">
    <text evidence="16">Monomer.</text>
</comment>
<keyword evidence="8 16" id="KW-0479">Metal-binding</keyword>
<dbReference type="Pfam" id="PF11799">
    <property type="entry name" value="IMS_C"/>
    <property type="match status" value="1"/>
</dbReference>
<comment type="subcellular location">
    <subcellularLocation>
        <location evidence="1 16">Cytoplasm</location>
    </subcellularLocation>
</comment>
<organism evidence="18 19">
    <name type="scientific">Actinomyces graevenitzii</name>
    <dbReference type="NCBI Taxonomy" id="55565"/>
    <lineage>
        <taxon>Bacteria</taxon>
        <taxon>Bacillati</taxon>
        <taxon>Actinomycetota</taxon>
        <taxon>Actinomycetes</taxon>
        <taxon>Actinomycetales</taxon>
        <taxon>Actinomycetaceae</taxon>
        <taxon>Actinomyces</taxon>
    </lineage>
</organism>
<dbReference type="InterPro" id="IPR043128">
    <property type="entry name" value="Rev_trsase/Diguanyl_cyclase"/>
</dbReference>
<protein>
    <recommendedName>
        <fullName evidence="16">DNA polymerase IV</fullName>
        <shortName evidence="16">Pol IV</shortName>
        <ecNumber evidence="16">2.7.7.7</ecNumber>
    </recommendedName>
</protein>
<evidence type="ECO:0000256" key="15">
    <source>
        <dbReference type="ARBA" id="ARBA00049244"/>
    </source>
</evidence>
<comment type="cofactor">
    <cofactor evidence="16">
        <name>Mg(2+)</name>
        <dbReference type="ChEBI" id="CHEBI:18420"/>
    </cofactor>
    <text evidence="16">Binds 2 magnesium ions per subunit.</text>
</comment>
<dbReference type="GO" id="GO:0000287">
    <property type="term" value="F:magnesium ion binding"/>
    <property type="evidence" value="ECO:0007669"/>
    <property type="project" value="UniProtKB-UniRule"/>
</dbReference>
<keyword evidence="13 16" id="KW-0234">DNA repair</keyword>
<keyword evidence="11 16" id="KW-0239">DNA-directed DNA polymerase</keyword>
<evidence type="ECO:0000256" key="13">
    <source>
        <dbReference type="ARBA" id="ARBA00023204"/>
    </source>
</evidence>
<dbReference type="GO" id="GO:0003684">
    <property type="term" value="F:damaged DNA binding"/>
    <property type="evidence" value="ECO:0007669"/>
    <property type="project" value="InterPro"/>
</dbReference>
<evidence type="ECO:0000313" key="18">
    <source>
        <dbReference type="EMBL" id="UQF79062.1"/>
    </source>
</evidence>
<reference evidence="18" key="1">
    <citation type="submission" date="2022-05" db="EMBL/GenBank/DDBJ databases">
        <title>Using nanopore sequencing to obtain complete genomes from saliva samples.</title>
        <authorList>
            <person name="Baker J.L."/>
        </authorList>
    </citation>
    <scope>NUCLEOTIDE SEQUENCE</scope>
    <source>
        <strain evidence="18">JCVI-JB-Ag32</strain>
    </source>
</reference>